<dbReference type="Gramene" id="OQU82102">
    <property type="protein sequence ID" value="OQU82102"/>
    <property type="gene ID" value="SORBI_3006G172651"/>
</dbReference>
<dbReference type="AlphaFoldDB" id="A0A1Z5REE3"/>
<evidence type="ECO:0000313" key="3">
    <source>
        <dbReference type="Proteomes" id="UP000000768"/>
    </source>
</evidence>
<protein>
    <submittedName>
        <fullName evidence="2">Uncharacterized protein</fullName>
    </submittedName>
</protein>
<name>A0A1Z5REE3_SORBI</name>
<reference evidence="2 3" key="1">
    <citation type="journal article" date="2009" name="Nature">
        <title>The Sorghum bicolor genome and the diversification of grasses.</title>
        <authorList>
            <person name="Paterson A.H."/>
            <person name="Bowers J.E."/>
            <person name="Bruggmann R."/>
            <person name="Dubchak I."/>
            <person name="Grimwood J."/>
            <person name="Gundlach H."/>
            <person name="Haberer G."/>
            <person name="Hellsten U."/>
            <person name="Mitros T."/>
            <person name="Poliakov A."/>
            <person name="Schmutz J."/>
            <person name="Spannagl M."/>
            <person name="Tang H."/>
            <person name="Wang X."/>
            <person name="Wicker T."/>
            <person name="Bharti A.K."/>
            <person name="Chapman J."/>
            <person name="Feltus F.A."/>
            <person name="Gowik U."/>
            <person name="Grigoriev I.V."/>
            <person name="Lyons E."/>
            <person name="Maher C.A."/>
            <person name="Martis M."/>
            <person name="Narechania A."/>
            <person name="Otillar R.P."/>
            <person name="Penning B.W."/>
            <person name="Salamov A.A."/>
            <person name="Wang Y."/>
            <person name="Zhang L."/>
            <person name="Carpita N.C."/>
            <person name="Freeling M."/>
            <person name="Gingle A.R."/>
            <person name="Hash C.T."/>
            <person name="Keller B."/>
            <person name="Klein P."/>
            <person name="Kresovich S."/>
            <person name="McCann M.C."/>
            <person name="Ming R."/>
            <person name="Peterson D.G."/>
            <person name="Mehboob-ur-Rahman"/>
            <person name="Ware D."/>
            <person name="Westhoff P."/>
            <person name="Mayer K.F."/>
            <person name="Messing J."/>
            <person name="Rokhsar D.S."/>
        </authorList>
    </citation>
    <scope>NUCLEOTIDE SEQUENCE [LARGE SCALE GENOMIC DNA]</scope>
    <source>
        <strain evidence="3">cv. BTx623</strain>
    </source>
</reference>
<evidence type="ECO:0000256" key="1">
    <source>
        <dbReference type="SAM" id="MobiDB-lite"/>
    </source>
</evidence>
<proteinExistence type="predicted"/>
<gene>
    <name evidence="2" type="ORF">SORBI_3006G172651</name>
</gene>
<reference evidence="3" key="2">
    <citation type="journal article" date="2018" name="Plant J.">
        <title>The Sorghum bicolor reference genome: improved assembly, gene annotations, a transcriptome atlas, and signatures of genome organization.</title>
        <authorList>
            <person name="McCormick R.F."/>
            <person name="Truong S.K."/>
            <person name="Sreedasyam A."/>
            <person name="Jenkins J."/>
            <person name="Shu S."/>
            <person name="Sims D."/>
            <person name="Kennedy M."/>
            <person name="Amirebrahimi M."/>
            <person name="Weers B.D."/>
            <person name="McKinley B."/>
            <person name="Mattison A."/>
            <person name="Morishige D.T."/>
            <person name="Grimwood J."/>
            <person name="Schmutz J."/>
            <person name="Mullet J.E."/>
        </authorList>
    </citation>
    <scope>NUCLEOTIDE SEQUENCE [LARGE SCALE GENOMIC DNA]</scope>
    <source>
        <strain evidence="3">cv. BTx623</strain>
    </source>
</reference>
<dbReference type="InParanoid" id="A0A1Z5REE3"/>
<evidence type="ECO:0000313" key="2">
    <source>
        <dbReference type="EMBL" id="OQU82102.1"/>
    </source>
</evidence>
<keyword evidence="3" id="KW-1185">Reference proteome</keyword>
<organism evidence="2 3">
    <name type="scientific">Sorghum bicolor</name>
    <name type="common">Sorghum</name>
    <name type="synonym">Sorghum vulgare</name>
    <dbReference type="NCBI Taxonomy" id="4558"/>
    <lineage>
        <taxon>Eukaryota</taxon>
        <taxon>Viridiplantae</taxon>
        <taxon>Streptophyta</taxon>
        <taxon>Embryophyta</taxon>
        <taxon>Tracheophyta</taxon>
        <taxon>Spermatophyta</taxon>
        <taxon>Magnoliopsida</taxon>
        <taxon>Liliopsida</taxon>
        <taxon>Poales</taxon>
        <taxon>Poaceae</taxon>
        <taxon>PACMAD clade</taxon>
        <taxon>Panicoideae</taxon>
        <taxon>Andropogonodae</taxon>
        <taxon>Andropogoneae</taxon>
        <taxon>Sorghinae</taxon>
        <taxon>Sorghum</taxon>
    </lineage>
</organism>
<feature type="region of interest" description="Disordered" evidence="1">
    <location>
        <begin position="41"/>
        <end position="77"/>
    </location>
</feature>
<accession>A0A1Z5REE3</accession>
<dbReference type="EMBL" id="CM000765">
    <property type="protein sequence ID" value="OQU82102.1"/>
    <property type="molecule type" value="Genomic_DNA"/>
</dbReference>
<sequence length="111" mass="12362">MCTGCQRGGRRTIQAQRRLHEGARQLPVVAGQCTVEQGRHQRSCRGGASTATGCVAGEPGRRPCRAPLSPHTSNERRVDGGCLPSVHFCEIQMWNGTTGERERERMKRERY</sequence>
<dbReference type="Proteomes" id="UP000000768">
    <property type="component" value="Chromosome 6"/>
</dbReference>